<dbReference type="Proteomes" id="UP000253606">
    <property type="component" value="Chromosome"/>
</dbReference>
<sequence length="39" mass="4633">MDEIFNTCLICCYFLLVVVRHHVPGVTPWMRLKERLSPD</sequence>
<name>A0A2Z5GAE2_9BACT</name>
<keyword evidence="2" id="KW-1185">Reference proteome</keyword>
<accession>A0A2Z5GAE2</accession>
<reference evidence="1 2" key="1">
    <citation type="journal article" date="2018" name="Front. Microbiol.">
        <title>Hydrolytic Capabilities as a Key to Environmental Success: Chitinolytic and Cellulolytic Acidobacteria From Acidic Sub-arctic Soils and Boreal Peatlands.</title>
        <authorList>
            <person name="Belova S.E."/>
            <person name="Ravin N.V."/>
            <person name="Pankratov T.A."/>
            <person name="Rakitin A.L."/>
            <person name="Ivanova A.A."/>
            <person name="Beletsky A.V."/>
            <person name="Mardanov A.V."/>
            <person name="Sinninghe Damste J.S."/>
            <person name="Dedysh S.N."/>
        </authorList>
    </citation>
    <scope>NUCLEOTIDE SEQUENCE [LARGE SCALE GENOMIC DNA]</scope>
    <source>
        <strain evidence="1 2">SBC82</strain>
    </source>
</reference>
<protein>
    <submittedName>
        <fullName evidence="1">Uncharacterized protein</fullName>
    </submittedName>
</protein>
<dbReference type="KEGG" id="abas:ACPOL_6625"/>
<gene>
    <name evidence="1" type="ORF">ACPOL_6625</name>
</gene>
<evidence type="ECO:0000313" key="1">
    <source>
        <dbReference type="EMBL" id="AXC15837.1"/>
    </source>
</evidence>
<dbReference type="EMBL" id="CP030840">
    <property type="protein sequence ID" value="AXC15837.1"/>
    <property type="molecule type" value="Genomic_DNA"/>
</dbReference>
<dbReference type="AlphaFoldDB" id="A0A2Z5GAE2"/>
<evidence type="ECO:0000313" key="2">
    <source>
        <dbReference type="Proteomes" id="UP000253606"/>
    </source>
</evidence>
<organism evidence="1 2">
    <name type="scientific">Acidisarcina polymorpha</name>
    <dbReference type="NCBI Taxonomy" id="2211140"/>
    <lineage>
        <taxon>Bacteria</taxon>
        <taxon>Pseudomonadati</taxon>
        <taxon>Acidobacteriota</taxon>
        <taxon>Terriglobia</taxon>
        <taxon>Terriglobales</taxon>
        <taxon>Acidobacteriaceae</taxon>
        <taxon>Acidisarcina</taxon>
    </lineage>
</organism>
<proteinExistence type="predicted"/>